<keyword evidence="3" id="KW-0342">GTP-binding</keyword>
<dbReference type="PRINTS" id="PR00449">
    <property type="entry name" value="RASTRNSFRMNG"/>
</dbReference>
<dbReference type="AlphaFoldDB" id="A0A815KVX7"/>
<gene>
    <name evidence="6" type="ORF">JYZ213_LOCUS37618</name>
</gene>
<comment type="caution">
    <text evidence="6">The sequence shown here is derived from an EMBL/GenBank/DDBJ whole genome shotgun (WGS) entry which is preliminary data.</text>
</comment>
<dbReference type="Gene3D" id="2.40.10.500">
    <property type="match status" value="1"/>
</dbReference>
<dbReference type="GO" id="GO:0005525">
    <property type="term" value="F:GTP binding"/>
    <property type="evidence" value="ECO:0007669"/>
    <property type="project" value="UniProtKB-KW"/>
</dbReference>
<dbReference type="PROSITE" id="PS51125">
    <property type="entry name" value="NHL"/>
    <property type="match status" value="2"/>
</dbReference>
<evidence type="ECO:0000256" key="5">
    <source>
        <dbReference type="SAM" id="SignalP"/>
    </source>
</evidence>
<dbReference type="EMBL" id="CAJNOG010001020">
    <property type="protein sequence ID" value="CAF1398483.1"/>
    <property type="molecule type" value="Genomic_DNA"/>
</dbReference>
<dbReference type="PANTHER" id="PTHR47977">
    <property type="entry name" value="RAS-RELATED PROTEIN RAB"/>
    <property type="match status" value="1"/>
</dbReference>
<keyword evidence="5" id="KW-0732">Signal</keyword>
<dbReference type="InterPro" id="IPR027417">
    <property type="entry name" value="P-loop_NTPase"/>
</dbReference>
<dbReference type="SMART" id="SM00175">
    <property type="entry name" value="RAB"/>
    <property type="match status" value="1"/>
</dbReference>
<dbReference type="GO" id="GO:0003924">
    <property type="term" value="F:GTPase activity"/>
    <property type="evidence" value="ECO:0007669"/>
    <property type="project" value="InterPro"/>
</dbReference>
<dbReference type="InterPro" id="IPR050227">
    <property type="entry name" value="Rab"/>
</dbReference>
<feature type="repeat" description="NHL" evidence="4">
    <location>
        <begin position="179"/>
        <end position="218"/>
    </location>
</feature>
<dbReference type="Pfam" id="PF00071">
    <property type="entry name" value="Ras"/>
    <property type="match status" value="1"/>
</dbReference>
<keyword evidence="1" id="KW-0677">Repeat</keyword>
<dbReference type="Gene3D" id="2.120.10.30">
    <property type="entry name" value="TolB, C-terminal domain"/>
    <property type="match status" value="2"/>
</dbReference>
<protein>
    <submittedName>
        <fullName evidence="6">Uncharacterized protein</fullName>
    </submittedName>
</protein>
<dbReference type="SMART" id="SM00173">
    <property type="entry name" value="RAS"/>
    <property type="match status" value="1"/>
</dbReference>
<feature type="chain" id="PRO_5033034804" evidence="5">
    <location>
        <begin position="21"/>
        <end position="469"/>
    </location>
</feature>
<dbReference type="FunFam" id="3.40.50.300:FF:001447">
    <property type="entry name" value="Ras-related protein Rab-1B"/>
    <property type="match status" value="1"/>
</dbReference>
<dbReference type="Pfam" id="PF01436">
    <property type="entry name" value="NHL"/>
    <property type="match status" value="2"/>
</dbReference>
<evidence type="ECO:0000256" key="3">
    <source>
        <dbReference type="ARBA" id="ARBA00023134"/>
    </source>
</evidence>
<evidence type="ECO:0000256" key="4">
    <source>
        <dbReference type="PROSITE-ProRule" id="PRU00504"/>
    </source>
</evidence>
<dbReference type="Proteomes" id="UP000663845">
    <property type="component" value="Unassembled WGS sequence"/>
</dbReference>
<organism evidence="6 7">
    <name type="scientific">Adineta steineri</name>
    <dbReference type="NCBI Taxonomy" id="433720"/>
    <lineage>
        <taxon>Eukaryota</taxon>
        <taxon>Metazoa</taxon>
        <taxon>Spiralia</taxon>
        <taxon>Gnathifera</taxon>
        <taxon>Rotifera</taxon>
        <taxon>Eurotatoria</taxon>
        <taxon>Bdelloidea</taxon>
        <taxon>Adinetida</taxon>
        <taxon>Adinetidae</taxon>
        <taxon>Adineta</taxon>
    </lineage>
</organism>
<dbReference type="SUPFAM" id="SSF63829">
    <property type="entry name" value="Calcium-dependent phosphotriesterase"/>
    <property type="match status" value="1"/>
</dbReference>
<dbReference type="InterPro" id="IPR011042">
    <property type="entry name" value="6-blade_b-propeller_TolB-like"/>
</dbReference>
<proteinExistence type="predicted"/>
<dbReference type="PROSITE" id="PS51419">
    <property type="entry name" value="RAB"/>
    <property type="match status" value="1"/>
</dbReference>
<dbReference type="CDD" id="cd05819">
    <property type="entry name" value="NHL"/>
    <property type="match status" value="1"/>
</dbReference>
<dbReference type="NCBIfam" id="TIGR00231">
    <property type="entry name" value="small_GTP"/>
    <property type="match status" value="1"/>
</dbReference>
<feature type="repeat" description="NHL" evidence="4">
    <location>
        <begin position="277"/>
        <end position="315"/>
    </location>
</feature>
<dbReference type="InterPro" id="IPR001258">
    <property type="entry name" value="NHL_repeat"/>
</dbReference>
<keyword evidence="2" id="KW-0547">Nucleotide-binding</keyword>
<evidence type="ECO:0000313" key="7">
    <source>
        <dbReference type="Proteomes" id="UP000663845"/>
    </source>
</evidence>
<name>A0A815KVX7_9BILA</name>
<dbReference type="PROSITE" id="PS51421">
    <property type="entry name" value="RAS"/>
    <property type="match status" value="1"/>
</dbReference>
<feature type="signal peptide" evidence="5">
    <location>
        <begin position="1"/>
        <end position="20"/>
    </location>
</feature>
<dbReference type="SUPFAM" id="SSF52540">
    <property type="entry name" value="P-loop containing nucleoside triphosphate hydrolases"/>
    <property type="match status" value="1"/>
</dbReference>
<reference evidence="6" key="1">
    <citation type="submission" date="2021-02" db="EMBL/GenBank/DDBJ databases">
        <authorList>
            <person name="Nowell W R."/>
        </authorList>
    </citation>
    <scope>NUCLEOTIDE SEQUENCE</scope>
</reference>
<evidence type="ECO:0000313" key="6">
    <source>
        <dbReference type="EMBL" id="CAF1398483.1"/>
    </source>
</evidence>
<dbReference type="Gene3D" id="3.40.50.300">
    <property type="entry name" value="P-loop containing nucleotide triphosphate hydrolases"/>
    <property type="match status" value="1"/>
</dbReference>
<dbReference type="InterPro" id="IPR001806">
    <property type="entry name" value="Small_GTPase"/>
</dbReference>
<evidence type="ECO:0000256" key="2">
    <source>
        <dbReference type="ARBA" id="ARBA00022741"/>
    </source>
</evidence>
<evidence type="ECO:0000256" key="1">
    <source>
        <dbReference type="ARBA" id="ARBA00022737"/>
    </source>
</evidence>
<accession>A0A815KVX7</accession>
<dbReference type="InterPro" id="IPR005225">
    <property type="entry name" value="Small_GTP-bd"/>
</dbReference>
<sequence length="469" mass="51917">MMVLPIVYFYFCLYITLVNSQNLGVSFNQPKFSPCATWNITGITFSNSFAVGTNPGTVFIDKNDTIYVTDRTSNRVQVWQNGSKNVTKTISGGLNDSLGLFVSNNGDIYVDNGYTNNQIDKWMVNSTNSTVVTYHDGGRCYGLFIDINQTLYCSLNIHIVLKISLKSIGNMTQLAAGTGTPGNTAYMLNWPRGIFVDINLNLYVADGNNNRIQKISYGQLSATTIVGTGASATIDLNGPSAVVLDADGYLFIVDQNNNRIIGSGPYGYRCLVGCSEQTGSASTQLNQPYSMSFDSHGNIYVTDKNNGRIQLFNLATNTNSCAVPSTQTPVLTTLSTKLTSTTKNPMIMSSDDTQVLTTLKVLIIGESGVGKSRFLLRFSDNIFDEDKTATIGVDYKVKQLEINDNRVKLTIWDTAGQERFRTLSPAYYRGAQGAILVYDICDRQSFRQLDRLYTEINRQQYILFELVYF</sequence>